<feature type="short sequence motif" description="'HIGH' region" evidence="12">
    <location>
        <begin position="49"/>
        <end position="59"/>
    </location>
</feature>
<dbReference type="FunFam" id="1.10.287.380:FF:000001">
    <property type="entry name" value="Valine--tRNA ligase"/>
    <property type="match status" value="1"/>
</dbReference>
<gene>
    <name evidence="12 16" type="primary">valS</name>
    <name evidence="16" type="ORF">Q31a_37490</name>
</gene>
<evidence type="ECO:0000256" key="7">
    <source>
        <dbReference type="ARBA" id="ARBA00022917"/>
    </source>
</evidence>
<keyword evidence="6 12" id="KW-0067">ATP-binding</keyword>
<dbReference type="InterPro" id="IPR009080">
    <property type="entry name" value="tRNAsynth_Ia_anticodon-bd"/>
</dbReference>
<dbReference type="GO" id="GO:0006438">
    <property type="term" value="P:valyl-tRNA aminoacylation"/>
    <property type="evidence" value="ECO:0007669"/>
    <property type="project" value="UniProtKB-UniRule"/>
</dbReference>
<dbReference type="InterPro" id="IPR019499">
    <property type="entry name" value="Val-tRNA_synth_tRNA-bd"/>
</dbReference>
<comment type="domain">
    <text evidence="12">The C-terminal coiled-coil domain is crucial for aminoacylation activity.</text>
</comment>
<keyword evidence="8 12" id="KW-0175">Coiled coil</keyword>
<dbReference type="PRINTS" id="PR00986">
    <property type="entry name" value="TRNASYNTHVAL"/>
</dbReference>
<evidence type="ECO:0000313" key="16">
    <source>
        <dbReference type="EMBL" id="QDV25423.1"/>
    </source>
</evidence>
<dbReference type="HAMAP" id="MF_02004">
    <property type="entry name" value="Val_tRNA_synth_type1"/>
    <property type="match status" value="1"/>
</dbReference>
<name>A0A518GA22_9BACT</name>
<evidence type="ECO:0000256" key="8">
    <source>
        <dbReference type="ARBA" id="ARBA00023054"/>
    </source>
</evidence>
<dbReference type="GO" id="GO:0002161">
    <property type="term" value="F:aminoacyl-tRNA deacylase activity"/>
    <property type="evidence" value="ECO:0007669"/>
    <property type="project" value="InterPro"/>
</dbReference>
<keyword evidence="7 12" id="KW-0648">Protein biosynthesis</keyword>
<feature type="coiled-coil region" evidence="12">
    <location>
        <begin position="968"/>
        <end position="1037"/>
    </location>
</feature>
<evidence type="ECO:0000259" key="13">
    <source>
        <dbReference type="Pfam" id="PF00133"/>
    </source>
</evidence>
<feature type="binding site" evidence="12">
    <location>
        <position position="624"/>
    </location>
    <ligand>
        <name>ATP</name>
        <dbReference type="ChEBI" id="CHEBI:30616"/>
    </ligand>
</feature>
<evidence type="ECO:0000256" key="10">
    <source>
        <dbReference type="ARBA" id="ARBA00047552"/>
    </source>
</evidence>
<feature type="domain" description="Methionyl/Valyl/Leucyl/Isoleucyl-tRNA synthetase anticodon-binding" evidence="14">
    <location>
        <begin position="755"/>
        <end position="910"/>
    </location>
</feature>
<dbReference type="EC" id="6.1.1.9" evidence="12"/>
<evidence type="ECO:0000256" key="9">
    <source>
        <dbReference type="ARBA" id="ARBA00023146"/>
    </source>
</evidence>
<dbReference type="InterPro" id="IPR014729">
    <property type="entry name" value="Rossmann-like_a/b/a_fold"/>
</dbReference>
<protein>
    <recommendedName>
        <fullName evidence="12">Valine--tRNA ligase</fullName>
        <ecNumber evidence="12">6.1.1.9</ecNumber>
    </recommendedName>
    <alternativeName>
        <fullName evidence="12">Valyl-tRNA synthetase</fullName>
        <shortName evidence="12">ValRS</shortName>
    </alternativeName>
</protein>
<evidence type="ECO:0000256" key="5">
    <source>
        <dbReference type="ARBA" id="ARBA00022741"/>
    </source>
</evidence>
<dbReference type="SUPFAM" id="SSF52374">
    <property type="entry name" value="Nucleotidylyl transferase"/>
    <property type="match status" value="1"/>
</dbReference>
<dbReference type="SUPFAM" id="SSF46589">
    <property type="entry name" value="tRNA-binding arm"/>
    <property type="match status" value="1"/>
</dbReference>
<dbReference type="CDD" id="cd00817">
    <property type="entry name" value="ValRS_core"/>
    <property type="match status" value="1"/>
</dbReference>
<comment type="domain">
    <text evidence="12">ValRS has two distinct active sites: one for aminoacylation and one for editing. The misactivated threonine is translocated from the active site to the editing site.</text>
</comment>
<dbReference type="InterPro" id="IPR037118">
    <property type="entry name" value="Val-tRNA_synth_C_sf"/>
</dbReference>
<evidence type="ECO:0000256" key="6">
    <source>
        <dbReference type="ARBA" id="ARBA00022840"/>
    </source>
</evidence>
<comment type="catalytic activity">
    <reaction evidence="10 12">
        <text>tRNA(Val) + L-valine + ATP = L-valyl-tRNA(Val) + AMP + diphosphate</text>
        <dbReference type="Rhea" id="RHEA:10704"/>
        <dbReference type="Rhea" id="RHEA-COMP:9672"/>
        <dbReference type="Rhea" id="RHEA-COMP:9708"/>
        <dbReference type="ChEBI" id="CHEBI:30616"/>
        <dbReference type="ChEBI" id="CHEBI:33019"/>
        <dbReference type="ChEBI" id="CHEBI:57762"/>
        <dbReference type="ChEBI" id="CHEBI:78442"/>
        <dbReference type="ChEBI" id="CHEBI:78537"/>
        <dbReference type="ChEBI" id="CHEBI:456215"/>
        <dbReference type="EC" id="6.1.1.9"/>
    </reaction>
</comment>
<dbReference type="EMBL" id="CP036298">
    <property type="protein sequence ID" value="QDV25423.1"/>
    <property type="molecule type" value="Genomic_DNA"/>
</dbReference>
<evidence type="ECO:0000256" key="4">
    <source>
        <dbReference type="ARBA" id="ARBA00022598"/>
    </source>
</evidence>
<dbReference type="RefSeq" id="WP_145080469.1">
    <property type="nucleotide sequence ID" value="NZ_CP036298.1"/>
</dbReference>
<dbReference type="SUPFAM" id="SSF50677">
    <property type="entry name" value="ValRS/IleRS/LeuRS editing domain"/>
    <property type="match status" value="1"/>
</dbReference>
<comment type="caution">
    <text evidence="12">Lacks conserved residue(s) required for the propagation of feature annotation.</text>
</comment>
<dbReference type="InterPro" id="IPR001412">
    <property type="entry name" value="aa-tRNA-synth_I_CS"/>
</dbReference>
<dbReference type="InterPro" id="IPR013155">
    <property type="entry name" value="M/V/L/I-tRNA-synth_anticd-bd"/>
</dbReference>
<comment type="subunit">
    <text evidence="2 12">Monomer.</text>
</comment>
<dbReference type="GO" id="GO:0005524">
    <property type="term" value="F:ATP binding"/>
    <property type="evidence" value="ECO:0007669"/>
    <property type="project" value="UniProtKB-UniRule"/>
</dbReference>
<evidence type="ECO:0000259" key="15">
    <source>
        <dbReference type="Pfam" id="PF10458"/>
    </source>
</evidence>
<dbReference type="InterPro" id="IPR009008">
    <property type="entry name" value="Val/Leu/Ile-tRNA-synth_edit"/>
</dbReference>
<keyword evidence="4 12" id="KW-0436">Ligase</keyword>
<dbReference type="Pfam" id="PF08264">
    <property type="entry name" value="Anticodon_1"/>
    <property type="match status" value="1"/>
</dbReference>
<dbReference type="Pfam" id="PF00133">
    <property type="entry name" value="tRNA-synt_1"/>
    <property type="match status" value="1"/>
</dbReference>
<feature type="domain" description="Valyl-tRNA synthetase tRNA-binding arm" evidence="15">
    <location>
        <begin position="970"/>
        <end position="1034"/>
    </location>
</feature>
<evidence type="ECO:0000256" key="1">
    <source>
        <dbReference type="ARBA" id="ARBA00004496"/>
    </source>
</evidence>
<keyword evidence="9 12" id="KW-0030">Aminoacyl-tRNA synthetase</keyword>
<comment type="similarity">
    <text evidence="11 12">Belongs to the class-I aminoacyl-tRNA synthetase family. ValS type 1 subfamily.</text>
</comment>
<dbReference type="Gene3D" id="3.40.50.620">
    <property type="entry name" value="HUPs"/>
    <property type="match status" value="2"/>
</dbReference>
<evidence type="ECO:0000256" key="3">
    <source>
        <dbReference type="ARBA" id="ARBA00022490"/>
    </source>
</evidence>
<keyword evidence="3 12" id="KW-0963">Cytoplasm</keyword>
<evidence type="ECO:0000313" key="17">
    <source>
        <dbReference type="Proteomes" id="UP000318017"/>
    </source>
</evidence>
<comment type="function">
    <text evidence="12">Catalyzes the attachment of valine to tRNA(Val). As ValRS can inadvertently accommodate and process structurally similar amino acids such as threonine, to avoid such errors, it has a 'posttransfer' editing activity that hydrolyzes mischarged Thr-tRNA(Val) in a tRNA-dependent manner.</text>
</comment>
<evidence type="ECO:0000259" key="14">
    <source>
        <dbReference type="Pfam" id="PF08264"/>
    </source>
</evidence>
<dbReference type="FunFam" id="3.40.50.620:FF:000032">
    <property type="entry name" value="Valine--tRNA ligase"/>
    <property type="match status" value="1"/>
</dbReference>
<dbReference type="InterPro" id="IPR002300">
    <property type="entry name" value="aa-tRNA-synth_Ia"/>
</dbReference>
<dbReference type="Gene3D" id="1.10.730.10">
    <property type="entry name" value="Isoleucyl-tRNA Synthetase, Domain 1"/>
    <property type="match status" value="2"/>
</dbReference>
<organism evidence="16 17">
    <name type="scientific">Aureliella helgolandensis</name>
    <dbReference type="NCBI Taxonomy" id="2527968"/>
    <lineage>
        <taxon>Bacteria</taxon>
        <taxon>Pseudomonadati</taxon>
        <taxon>Planctomycetota</taxon>
        <taxon>Planctomycetia</taxon>
        <taxon>Pirellulales</taxon>
        <taxon>Pirellulaceae</taxon>
        <taxon>Aureliella</taxon>
    </lineage>
</organism>
<dbReference type="GO" id="GO:0004832">
    <property type="term" value="F:valine-tRNA ligase activity"/>
    <property type="evidence" value="ECO:0007669"/>
    <property type="project" value="UniProtKB-UniRule"/>
</dbReference>
<dbReference type="SUPFAM" id="SSF47323">
    <property type="entry name" value="Anticodon-binding domain of a subclass of class I aminoacyl-tRNA synthetases"/>
    <property type="match status" value="1"/>
</dbReference>
<keyword evidence="17" id="KW-1185">Reference proteome</keyword>
<dbReference type="InterPro" id="IPR010978">
    <property type="entry name" value="tRNA-bd_arm"/>
</dbReference>
<dbReference type="InterPro" id="IPR033705">
    <property type="entry name" value="Anticodon_Ia_Val"/>
</dbReference>
<dbReference type="Pfam" id="PF10458">
    <property type="entry name" value="Val_tRNA-synt_C"/>
    <property type="match status" value="1"/>
</dbReference>
<dbReference type="Proteomes" id="UP000318017">
    <property type="component" value="Chromosome"/>
</dbReference>
<comment type="subcellular location">
    <subcellularLocation>
        <location evidence="1 12">Cytoplasm</location>
    </subcellularLocation>
</comment>
<dbReference type="PANTHER" id="PTHR11946:SF93">
    <property type="entry name" value="VALINE--TRNA LIGASE, CHLOROPLASTIC_MITOCHONDRIAL 2"/>
    <property type="match status" value="1"/>
</dbReference>
<reference evidence="16 17" key="1">
    <citation type="submission" date="2019-02" db="EMBL/GenBank/DDBJ databases">
        <title>Deep-cultivation of Planctomycetes and their phenomic and genomic characterization uncovers novel biology.</title>
        <authorList>
            <person name="Wiegand S."/>
            <person name="Jogler M."/>
            <person name="Boedeker C."/>
            <person name="Pinto D."/>
            <person name="Vollmers J."/>
            <person name="Rivas-Marin E."/>
            <person name="Kohn T."/>
            <person name="Peeters S.H."/>
            <person name="Heuer A."/>
            <person name="Rast P."/>
            <person name="Oberbeckmann S."/>
            <person name="Bunk B."/>
            <person name="Jeske O."/>
            <person name="Meyerdierks A."/>
            <person name="Storesund J.E."/>
            <person name="Kallscheuer N."/>
            <person name="Luecker S."/>
            <person name="Lage O.M."/>
            <person name="Pohl T."/>
            <person name="Merkel B.J."/>
            <person name="Hornburger P."/>
            <person name="Mueller R.-W."/>
            <person name="Bruemmer F."/>
            <person name="Labrenz M."/>
            <person name="Spormann A.M."/>
            <person name="Op den Camp H."/>
            <person name="Overmann J."/>
            <person name="Amann R."/>
            <person name="Jetten M.S.M."/>
            <person name="Mascher T."/>
            <person name="Medema M.H."/>
            <person name="Devos D.P."/>
            <person name="Kaster A.-K."/>
            <person name="Ovreas L."/>
            <person name="Rohde M."/>
            <person name="Galperin M.Y."/>
            <person name="Jogler C."/>
        </authorList>
    </citation>
    <scope>NUCLEOTIDE SEQUENCE [LARGE SCALE GENOMIC DNA]</scope>
    <source>
        <strain evidence="16 17">Q31a</strain>
    </source>
</reference>
<dbReference type="AlphaFoldDB" id="A0A518GA22"/>
<evidence type="ECO:0000256" key="2">
    <source>
        <dbReference type="ARBA" id="ARBA00011245"/>
    </source>
</evidence>
<evidence type="ECO:0000256" key="11">
    <source>
        <dbReference type="ARBA" id="ARBA00060830"/>
    </source>
</evidence>
<feature type="domain" description="Aminoacyl-tRNA synthetase class Ia" evidence="13">
    <location>
        <begin position="21"/>
        <end position="660"/>
    </location>
</feature>
<dbReference type="KEGG" id="ahel:Q31a_37490"/>
<evidence type="ECO:0000256" key="12">
    <source>
        <dbReference type="HAMAP-Rule" id="MF_02004"/>
    </source>
</evidence>
<accession>A0A518GA22</accession>
<sequence length="1037" mass="117446">MNDSAEQIPNRFDYETTCAEIYSAWEADGCFHAEPNPKKKPFTIVMPPPNVTGALHLGHALNGTLQDIRVRWHRMRGFETLWMPGTDHAGIATQAVVERRLKEVENKTRHDLGREKLVERIWEWKAEYETRILNQLRSLGCSCDWERTRFTLDDTCARAVRTTFFDLFNRGLIFRGKRLVNWDTFLQTAVSDDEVFHEVKKGHFWHFKYPVVNPAQDQPTHVTIATTRPETMLGDTAVAVHPDPAGALDRYEAELQSKLTSAPAKERPPLEAQLEELRTRRETHLPGLLKLADMARAGVHLRLPLADREIPLVVDEWAKPELGSGCVKITPAHDANDYEVGLRCELPMINILNTDGTLNEAAGKYQGLTMRKARAQVVADLEELGLMVEIEDREIDLAHSDRSKTPIEPLLADQWFVKMEELAQNAIDAVKDGRVTIIPSRYRKGYIDWLKEKRDWPVGRQLWWGHQIPIWTKQFESAEAAMARATLINESETGLAGRISASLEGTDLLHVCIRHEALADGEQGVEADALQSELEKEGFVRQADVLDTWFSSALWPHSTLGWPEKTPEFEYFYPTSTLITSRDIITLWVARMVLMGLNNVGEVPFREVFIHPKILDGYGETMSKSKGNGVDPIDVMDKFGPDALRFGLAWLATETQDVRMPVQFECPHCASAVNQTKQNREKPTIECPSCKKLFSTQWAKSEAETAHPKAAVISERFETARNFCNKLWNAARFVMLHLEGYEPQSLDFAALPLEDRWILSRLSTTIRRVDEALEGYHHSEAARIAYDFAWDEFCSYYVEMAKPRLADPAQRAATQQVLAHTLDQLLRILHPVIPFITEAIWQELAKFGTQRSLDSSTETCRWLMQSSWPQPNAEYQDRTIEAQFAKFASVLGAVREIRSRQNIAPKEQLEFSVRCNSDTKELLQPMLPFFSALAGANCIAMGDVGSLPEIAASISADGMDVTVDLSHFIDVAAEIQRLEKLAENLVKQIKGKQAKLSNESFVSRAPQEVVTKERETLADLEQQLDTAQTALEKLRTA</sequence>
<keyword evidence="5 12" id="KW-0547">Nucleotide-binding</keyword>
<dbReference type="InterPro" id="IPR002303">
    <property type="entry name" value="Valyl-tRNA_ligase"/>
</dbReference>
<dbReference type="GO" id="GO:0005829">
    <property type="term" value="C:cytosol"/>
    <property type="evidence" value="ECO:0007669"/>
    <property type="project" value="TreeGrafter"/>
</dbReference>
<proteinExistence type="inferred from homology"/>
<dbReference type="OrthoDB" id="9810365at2"/>
<dbReference type="Gene3D" id="1.10.287.380">
    <property type="entry name" value="Valyl-tRNA synthetase, C-terminal domain"/>
    <property type="match status" value="1"/>
</dbReference>
<dbReference type="PANTHER" id="PTHR11946">
    <property type="entry name" value="VALYL-TRNA SYNTHETASES"/>
    <property type="match status" value="1"/>
</dbReference>
<dbReference type="CDD" id="cd07962">
    <property type="entry name" value="Anticodon_Ia_Val"/>
    <property type="match status" value="1"/>
</dbReference>
<dbReference type="PROSITE" id="PS00178">
    <property type="entry name" value="AA_TRNA_LIGASE_I"/>
    <property type="match status" value="1"/>
</dbReference>
<dbReference type="Gene3D" id="3.90.740.10">
    <property type="entry name" value="Valyl/Leucyl/Isoleucyl-tRNA synthetase, editing domain"/>
    <property type="match status" value="1"/>
</dbReference>